<dbReference type="EMBL" id="NIVC01000458">
    <property type="protein sequence ID" value="PAA82702.1"/>
    <property type="molecule type" value="Genomic_DNA"/>
</dbReference>
<dbReference type="InterPro" id="IPR003812">
    <property type="entry name" value="Fido"/>
</dbReference>
<dbReference type="AlphaFoldDB" id="A0A267GBS7"/>
<keyword evidence="2" id="KW-0067">ATP-binding</keyword>
<gene>
    <name evidence="4" type="ORF">BOX15_Mlig006596g2</name>
</gene>
<dbReference type="Gene3D" id="1.10.3290.10">
    <property type="entry name" value="Fido-like domain"/>
    <property type="match status" value="1"/>
</dbReference>
<keyword evidence="2" id="KW-0547">Nucleotide-binding</keyword>
<protein>
    <recommendedName>
        <fullName evidence="3">Fido domain-containing protein</fullName>
    </recommendedName>
</protein>
<dbReference type="SUPFAM" id="SSF140931">
    <property type="entry name" value="Fic-like"/>
    <property type="match status" value="1"/>
</dbReference>
<dbReference type="OrthoDB" id="6059759at2759"/>
<evidence type="ECO:0000259" key="3">
    <source>
        <dbReference type="PROSITE" id="PS51459"/>
    </source>
</evidence>
<feature type="binding site" evidence="2">
    <location>
        <begin position="215"/>
        <end position="222"/>
    </location>
    <ligand>
        <name>ATP</name>
        <dbReference type="ChEBI" id="CHEBI:30616"/>
    </ligand>
</feature>
<feature type="active site" evidence="1">
    <location>
        <position position="211"/>
    </location>
</feature>
<dbReference type="Pfam" id="PF02661">
    <property type="entry name" value="Fic"/>
    <property type="match status" value="1"/>
</dbReference>
<dbReference type="PANTHER" id="PTHR13504">
    <property type="entry name" value="FIDO DOMAIN-CONTAINING PROTEIN DDB_G0283145"/>
    <property type="match status" value="1"/>
</dbReference>
<dbReference type="Proteomes" id="UP000215902">
    <property type="component" value="Unassembled WGS sequence"/>
</dbReference>
<proteinExistence type="predicted"/>
<evidence type="ECO:0000313" key="5">
    <source>
        <dbReference type="Proteomes" id="UP000215902"/>
    </source>
</evidence>
<feature type="domain" description="Fido" evidence="3">
    <location>
        <begin position="128"/>
        <end position="273"/>
    </location>
</feature>
<dbReference type="STRING" id="282301.A0A267GBS7"/>
<name>A0A267GBS7_9PLAT</name>
<dbReference type="GO" id="GO:0005524">
    <property type="term" value="F:ATP binding"/>
    <property type="evidence" value="ECO:0007669"/>
    <property type="project" value="UniProtKB-KW"/>
</dbReference>
<dbReference type="InterPro" id="IPR036597">
    <property type="entry name" value="Fido-like_dom_sf"/>
</dbReference>
<sequence>IHMCQQLSLIKRPFFLPSFMEDFSKQLPDIEAIVTKQKQRLLSLSNSEWADFQFVNRFFFVLDANISELEGTQTFEESEQALCPVSSNPTNLSTTHRVTRNLWDAAIFLFGDIDRSIHSAVDDIASEFTPSLACQLHSIVCRDLLPNPGSYRLRPARPANEPDFYYAPPEEISDRLNVLFANCRAAIRSDSSLLETVHLAASFIEQYLAIHPFSDGNGRTARLLCALLLRPLLLEPVSICLASSQSRDIFLRCLREARGPGGHVGLLTAYLLASVDRAVTSWIEWLYCCSRNQELSLVDDDAADVENGKDGSLFGAAVANRALFCYS</sequence>
<dbReference type="PANTHER" id="PTHR13504:SF38">
    <property type="entry name" value="FIDO DOMAIN-CONTAINING PROTEIN"/>
    <property type="match status" value="1"/>
</dbReference>
<feature type="non-terminal residue" evidence="4">
    <location>
        <position position="1"/>
    </location>
</feature>
<reference evidence="4 5" key="1">
    <citation type="submission" date="2017-06" db="EMBL/GenBank/DDBJ databases">
        <title>A platform for efficient transgenesis in Macrostomum lignano, a flatworm model organism for stem cell research.</title>
        <authorList>
            <person name="Berezikov E."/>
        </authorList>
    </citation>
    <scope>NUCLEOTIDE SEQUENCE [LARGE SCALE GENOMIC DNA]</scope>
    <source>
        <strain evidence="4">DV1</strain>
        <tissue evidence="4">Whole organism</tissue>
    </source>
</reference>
<accession>A0A267GBS7</accession>
<comment type="caution">
    <text evidence="4">The sequence shown here is derived from an EMBL/GenBank/DDBJ whole genome shotgun (WGS) entry which is preliminary data.</text>
</comment>
<evidence type="ECO:0000256" key="2">
    <source>
        <dbReference type="PIRSR" id="PIRSR640198-2"/>
    </source>
</evidence>
<dbReference type="PROSITE" id="PS51459">
    <property type="entry name" value="FIDO"/>
    <property type="match status" value="1"/>
</dbReference>
<evidence type="ECO:0000313" key="4">
    <source>
        <dbReference type="EMBL" id="PAA82702.1"/>
    </source>
</evidence>
<organism evidence="4 5">
    <name type="scientific">Macrostomum lignano</name>
    <dbReference type="NCBI Taxonomy" id="282301"/>
    <lineage>
        <taxon>Eukaryota</taxon>
        <taxon>Metazoa</taxon>
        <taxon>Spiralia</taxon>
        <taxon>Lophotrochozoa</taxon>
        <taxon>Platyhelminthes</taxon>
        <taxon>Rhabditophora</taxon>
        <taxon>Macrostomorpha</taxon>
        <taxon>Macrostomida</taxon>
        <taxon>Macrostomidae</taxon>
        <taxon>Macrostomum</taxon>
    </lineage>
</organism>
<dbReference type="InterPro" id="IPR040198">
    <property type="entry name" value="Fido_containing"/>
</dbReference>
<keyword evidence="5" id="KW-1185">Reference proteome</keyword>
<evidence type="ECO:0000256" key="1">
    <source>
        <dbReference type="PIRSR" id="PIRSR640198-1"/>
    </source>
</evidence>